<dbReference type="InterPro" id="IPR019410">
    <property type="entry name" value="Methyltransf_16"/>
</dbReference>
<dbReference type="GO" id="GO:0005737">
    <property type="term" value="C:cytoplasm"/>
    <property type="evidence" value="ECO:0007669"/>
    <property type="project" value="UniProtKB-SubCell"/>
</dbReference>
<evidence type="ECO:0000256" key="9">
    <source>
        <dbReference type="ARBA" id="ARBA00038126"/>
    </source>
</evidence>
<evidence type="ECO:0000313" key="11">
    <source>
        <dbReference type="Proteomes" id="UP001295423"/>
    </source>
</evidence>
<dbReference type="GO" id="GO:0018064">
    <property type="term" value="F:protein-L-histidine N-tele-methyltransferase activity"/>
    <property type="evidence" value="ECO:0007669"/>
    <property type="project" value="UniProtKB-EC"/>
</dbReference>
<dbReference type="AlphaFoldDB" id="A0AAD2FUU7"/>
<keyword evidence="4" id="KW-0963">Cytoplasm</keyword>
<dbReference type="SUPFAM" id="SSF53335">
    <property type="entry name" value="S-adenosyl-L-methionine-dependent methyltransferases"/>
    <property type="match status" value="1"/>
</dbReference>
<evidence type="ECO:0000256" key="4">
    <source>
        <dbReference type="ARBA" id="ARBA00022490"/>
    </source>
</evidence>
<proteinExistence type="inferred from homology"/>
<dbReference type="GO" id="GO:0032259">
    <property type="term" value="P:methylation"/>
    <property type="evidence" value="ECO:0007669"/>
    <property type="project" value="UniProtKB-KW"/>
</dbReference>
<evidence type="ECO:0000256" key="6">
    <source>
        <dbReference type="ARBA" id="ARBA00022679"/>
    </source>
</evidence>
<dbReference type="InterPro" id="IPR029063">
    <property type="entry name" value="SAM-dependent_MTases_sf"/>
</dbReference>
<organism evidence="10 11">
    <name type="scientific">Cylindrotheca closterium</name>
    <dbReference type="NCBI Taxonomy" id="2856"/>
    <lineage>
        <taxon>Eukaryota</taxon>
        <taxon>Sar</taxon>
        <taxon>Stramenopiles</taxon>
        <taxon>Ochrophyta</taxon>
        <taxon>Bacillariophyta</taxon>
        <taxon>Bacillariophyceae</taxon>
        <taxon>Bacillariophycidae</taxon>
        <taxon>Bacillariales</taxon>
        <taxon>Bacillariaceae</taxon>
        <taxon>Cylindrotheca</taxon>
    </lineage>
</organism>
<comment type="subcellular location">
    <subcellularLocation>
        <location evidence="2">Cytoplasm</location>
    </subcellularLocation>
    <subcellularLocation>
        <location evidence="1">Nucleus</location>
    </subcellularLocation>
</comment>
<comment type="caution">
    <text evidence="10">The sequence shown here is derived from an EMBL/GenBank/DDBJ whole genome shotgun (WGS) entry which is preliminary data.</text>
</comment>
<dbReference type="Gene3D" id="3.40.50.150">
    <property type="entry name" value="Vaccinia Virus protein VP39"/>
    <property type="match status" value="1"/>
</dbReference>
<dbReference type="PANTHER" id="PTHR14614:SF39">
    <property type="entry name" value="HISTIDINE PROTEIN METHYLTRANSFERASE 1 HOMOLOG"/>
    <property type="match status" value="1"/>
</dbReference>
<evidence type="ECO:0000256" key="2">
    <source>
        <dbReference type="ARBA" id="ARBA00004496"/>
    </source>
</evidence>
<protein>
    <recommendedName>
        <fullName evidence="3">protein-histidine N-methyltransferase</fullName>
        <ecNumber evidence="3">2.1.1.85</ecNumber>
    </recommendedName>
</protein>
<dbReference type="EC" id="2.1.1.85" evidence="3"/>
<accession>A0AAD2FUU7</accession>
<sequence>MKGAAFTFDFLAQKEGAANNGPSNPLTGQNGADSAVPKETVKSFAWVENIESRILNAFDSGWALYQYEEVPLSGEAYVRSVRESISSRKELQGTDLVPGIYEGGLKVWECSIDLCRYLVENDIDIEGHVLELGCGQGLPGCCMLKRIAERLSSGDQEKTSLVGGTAPFGVVFSDYNEFVLTDVTIPNIALNVRDSLERTRLQSLSQYVTMGFGDWNAMSEQLLSKSSACPPNIPQDGLFDMILAAETTYSSQAASDTAFLLAKHLKVNTGVAFIATKRYYFGVGGGSGSFNAALSSVSLPNVEFNVETLMVFDNGAGNIRELLKVHATAV</sequence>
<evidence type="ECO:0000256" key="8">
    <source>
        <dbReference type="ARBA" id="ARBA00023242"/>
    </source>
</evidence>
<keyword evidence="6" id="KW-0808">Transferase</keyword>
<evidence type="ECO:0000256" key="3">
    <source>
        <dbReference type="ARBA" id="ARBA00012533"/>
    </source>
</evidence>
<keyword evidence="7" id="KW-0949">S-adenosyl-L-methionine</keyword>
<evidence type="ECO:0000256" key="1">
    <source>
        <dbReference type="ARBA" id="ARBA00004123"/>
    </source>
</evidence>
<dbReference type="GO" id="GO:0005634">
    <property type="term" value="C:nucleus"/>
    <property type="evidence" value="ECO:0007669"/>
    <property type="project" value="UniProtKB-SubCell"/>
</dbReference>
<evidence type="ECO:0000256" key="5">
    <source>
        <dbReference type="ARBA" id="ARBA00022603"/>
    </source>
</evidence>
<name>A0AAD2FUU7_9STRA</name>
<comment type="similarity">
    <text evidence="9">Belongs to the methyltransferase superfamily. METTL18 family.</text>
</comment>
<gene>
    <name evidence="10" type="ORF">CYCCA115_LOCUS14326</name>
</gene>
<reference evidence="10" key="1">
    <citation type="submission" date="2023-08" db="EMBL/GenBank/DDBJ databases">
        <authorList>
            <person name="Audoor S."/>
            <person name="Bilcke G."/>
        </authorList>
    </citation>
    <scope>NUCLEOTIDE SEQUENCE</scope>
</reference>
<dbReference type="PANTHER" id="PTHR14614">
    <property type="entry name" value="HEPATOCELLULAR CARCINOMA-ASSOCIATED ANTIGEN"/>
    <property type="match status" value="1"/>
</dbReference>
<dbReference type="Proteomes" id="UP001295423">
    <property type="component" value="Unassembled WGS sequence"/>
</dbReference>
<keyword evidence="11" id="KW-1185">Reference proteome</keyword>
<evidence type="ECO:0000256" key="7">
    <source>
        <dbReference type="ARBA" id="ARBA00022691"/>
    </source>
</evidence>
<dbReference type="EMBL" id="CAKOGP040001836">
    <property type="protein sequence ID" value="CAJ1953723.1"/>
    <property type="molecule type" value="Genomic_DNA"/>
</dbReference>
<evidence type="ECO:0000313" key="10">
    <source>
        <dbReference type="EMBL" id="CAJ1953723.1"/>
    </source>
</evidence>
<keyword evidence="5" id="KW-0489">Methyltransferase</keyword>
<keyword evidence="8" id="KW-0539">Nucleus</keyword>